<protein>
    <submittedName>
        <fullName evidence="3">Protein vem-1</fullName>
    </submittedName>
</protein>
<organism evidence="2 3">
    <name type="scientific">Drosophila lebanonensis</name>
    <name type="common">Fruit fly</name>
    <name type="synonym">Scaptodrosophila lebanonensis</name>
    <dbReference type="NCBI Taxonomy" id="7225"/>
    <lineage>
        <taxon>Eukaryota</taxon>
        <taxon>Metazoa</taxon>
        <taxon>Ecdysozoa</taxon>
        <taxon>Arthropoda</taxon>
        <taxon>Hexapoda</taxon>
        <taxon>Insecta</taxon>
        <taxon>Pterygota</taxon>
        <taxon>Neoptera</taxon>
        <taxon>Endopterygota</taxon>
        <taxon>Diptera</taxon>
        <taxon>Brachycera</taxon>
        <taxon>Muscomorpha</taxon>
        <taxon>Ephydroidea</taxon>
        <taxon>Drosophilidae</taxon>
        <taxon>Scaptodrosophila</taxon>
    </lineage>
</organism>
<dbReference type="GeneID" id="115631058"/>
<evidence type="ECO:0000256" key="1">
    <source>
        <dbReference type="SAM" id="MobiDB-lite"/>
    </source>
</evidence>
<proteinExistence type="predicted"/>
<dbReference type="OrthoDB" id="547796at2759"/>
<evidence type="ECO:0000313" key="2">
    <source>
        <dbReference type="Proteomes" id="UP000504634"/>
    </source>
</evidence>
<dbReference type="RefSeq" id="XP_030383557.1">
    <property type="nucleotide sequence ID" value="XM_030527697.1"/>
</dbReference>
<sequence>MSSLPGKTWIMTLREVCFSPFAIVALSCVLGYAIYSRSRPEYPTYDIEDFENPAEVKVKPPLRNLRLTEKMLARYSSRRKDGSYLIALQGTIYDVSSAPADFGPGGVHELLTGTELVPYLMRTAAVDFLDPAFYVKEWRIVLEDHFPVAGHVLQAKDNSVQQYWESAQGSRTDSSDNESVRTANDGTESGADGDRDRDRDGDGSSTGSAVFADLDETATEDRTVIFEHDGDTTILPQKDLADA</sequence>
<dbReference type="SUPFAM" id="SSF55856">
    <property type="entry name" value="Cytochrome b5-like heme/steroid binding domain"/>
    <property type="match status" value="1"/>
</dbReference>
<reference evidence="3" key="1">
    <citation type="submission" date="2025-08" db="UniProtKB">
        <authorList>
            <consortium name="RefSeq"/>
        </authorList>
    </citation>
    <scope>IDENTIFICATION</scope>
    <source>
        <strain evidence="3">11010-0011.00</strain>
        <tissue evidence="3">Whole body</tissue>
    </source>
</reference>
<dbReference type="AlphaFoldDB" id="A0A6J2U8P7"/>
<name>A0A6J2U8P7_DROLE</name>
<accession>A0A6J2U8P7</accession>
<feature type="compositionally biased region" description="Polar residues" evidence="1">
    <location>
        <begin position="163"/>
        <end position="172"/>
    </location>
</feature>
<dbReference type="InterPro" id="IPR036400">
    <property type="entry name" value="Cyt_B5-like_heme/steroid_sf"/>
</dbReference>
<feature type="compositionally biased region" description="Basic and acidic residues" evidence="1">
    <location>
        <begin position="192"/>
        <end position="202"/>
    </location>
</feature>
<feature type="region of interest" description="Disordered" evidence="1">
    <location>
        <begin position="163"/>
        <end position="215"/>
    </location>
</feature>
<dbReference type="PROSITE" id="PS51257">
    <property type="entry name" value="PROKAR_LIPOPROTEIN"/>
    <property type="match status" value="1"/>
</dbReference>
<dbReference type="Gene3D" id="3.10.120.10">
    <property type="entry name" value="Cytochrome b5-like heme/steroid binding domain"/>
    <property type="match status" value="1"/>
</dbReference>
<evidence type="ECO:0000313" key="3">
    <source>
        <dbReference type="RefSeq" id="XP_030383557.1"/>
    </source>
</evidence>
<dbReference type="Proteomes" id="UP000504634">
    <property type="component" value="Unplaced"/>
</dbReference>
<keyword evidence="2" id="KW-1185">Reference proteome</keyword>
<gene>
    <name evidence="3" type="primary">LOC115631058</name>
</gene>